<accession>A0A0G0EI20</accession>
<dbReference type="Proteomes" id="UP000034952">
    <property type="component" value="Unassembled WGS sequence"/>
</dbReference>
<sequence>MRIRTNIGVAKSINKKDITVLIKVISILKSQGSLKPACVLTVTPFITSVVSGVAIVLHLGTNPADSTIKKDGEKIIIKPNININIFLNIIIF</sequence>
<evidence type="ECO:0000313" key="2">
    <source>
        <dbReference type="Proteomes" id="UP000034952"/>
    </source>
</evidence>
<name>A0A0G0EI20_9BACT</name>
<dbReference type="EMBL" id="LBPY01000001">
    <property type="protein sequence ID" value="KKP66977.1"/>
    <property type="molecule type" value="Genomic_DNA"/>
</dbReference>
<proteinExistence type="predicted"/>
<evidence type="ECO:0000313" key="1">
    <source>
        <dbReference type="EMBL" id="KKP66977.1"/>
    </source>
</evidence>
<gene>
    <name evidence="1" type="ORF">UR64_C0001G0056</name>
</gene>
<organism evidence="1 2">
    <name type="scientific">Candidatus Nomurabacteria bacterium GW2011_GWE1_35_16</name>
    <dbReference type="NCBI Taxonomy" id="1618761"/>
    <lineage>
        <taxon>Bacteria</taxon>
        <taxon>Candidatus Nomuraibacteriota</taxon>
    </lineage>
</organism>
<reference evidence="1 2" key="1">
    <citation type="journal article" date="2015" name="Nature">
        <title>rRNA introns, odd ribosomes, and small enigmatic genomes across a large radiation of phyla.</title>
        <authorList>
            <person name="Brown C.T."/>
            <person name="Hug L.A."/>
            <person name="Thomas B.C."/>
            <person name="Sharon I."/>
            <person name="Castelle C.J."/>
            <person name="Singh A."/>
            <person name="Wilkins M.J."/>
            <person name="Williams K.H."/>
            <person name="Banfield J.F."/>
        </authorList>
    </citation>
    <scope>NUCLEOTIDE SEQUENCE [LARGE SCALE GENOMIC DNA]</scope>
</reference>
<protein>
    <submittedName>
        <fullName evidence="1">Uncharacterized protein</fullName>
    </submittedName>
</protein>
<dbReference type="AlphaFoldDB" id="A0A0G0EI20"/>
<comment type="caution">
    <text evidence="1">The sequence shown here is derived from an EMBL/GenBank/DDBJ whole genome shotgun (WGS) entry which is preliminary data.</text>
</comment>